<feature type="coiled-coil region" evidence="2">
    <location>
        <begin position="553"/>
        <end position="580"/>
    </location>
</feature>
<dbReference type="Gene3D" id="3.30.379.10">
    <property type="entry name" value="Chitobiase/beta-hexosaminidase domain 2-like"/>
    <property type="match status" value="1"/>
</dbReference>
<dbReference type="GO" id="GO:0016787">
    <property type="term" value="F:hydrolase activity"/>
    <property type="evidence" value="ECO:0007669"/>
    <property type="project" value="UniProtKB-KW"/>
</dbReference>
<reference evidence="4 5" key="1">
    <citation type="submission" date="2011-04" db="EMBL/GenBank/DDBJ databases">
        <authorList>
            <person name="Muzny D."/>
            <person name="Qin X."/>
            <person name="Deng J."/>
            <person name="Jiang H."/>
            <person name="Liu Y."/>
            <person name="Qu J."/>
            <person name="Song X.-Z."/>
            <person name="Zhang L."/>
            <person name="Thornton R."/>
            <person name="Coyle M."/>
            <person name="Francisco L."/>
            <person name="Jackson L."/>
            <person name="Javaid M."/>
            <person name="Korchina V."/>
            <person name="Kovar C."/>
            <person name="Mata R."/>
            <person name="Mathew T."/>
            <person name="Ngo R."/>
            <person name="Nguyen L."/>
            <person name="Nguyen N."/>
            <person name="Okwuonu G."/>
            <person name="Ongeri F."/>
            <person name="Pham C."/>
            <person name="Simmons D."/>
            <person name="Wilczek-Boney K."/>
            <person name="Hale W."/>
            <person name="Jakkamsetti A."/>
            <person name="Pham P."/>
            <person name="Ruth R."/>
            <person name="San Lucas F."/>
            <person name="Warren J."/>
            <person name="Zhang J."/>
            <person name="Zhao Z."/>
            <person name="Zhou C."/>
            <person name="Zhu D."/>
            <person name="Lee S."/>
            <person name="Bess C."/>
            <person name="Blankenburg K."/>
            <person name="Forbes L."/>
            <person name="Fu Q."/>
            <person name="Gubbala S."/>
            <person name="Hirani K."/>
            <person name="Jayaseelan J.C."/>
            <person name="Lara F."/>
            <person name="Munidasa M."/>
            <person name="Palculict T."/>
            <person name="Patil S."/>
            <person name="Pu L.-L."/>
            <person name="Saada N."/>
            <person name="Tang L."/>
            <person name="Weissenberger G."/>
            <person name="Zhu Y."/>
            <person name="Hemphill L."/>
            <person name="Shang Y."/>
            <person name="Youmans B."/>
            <person name="Ayvaz T."/>
            <person name="Ross M."/>
            <person name="Santibanez J."/>
            <person name="Aqrawi P."/>
            <person name="Gross S."/>
            <person name="Joshi V."/>
            <person name="Fowler G."/>
            <person name="Nazareth L."/>
            <person name="Reid J."/>
            <person name="Worley K."/>
            <person name="Petrosino J."/>
            <person name="Highlander S."/>
            <person name="Gibbs R."/>
        </authorList>
    </citation>
    <scope>NUCLEOTIDE SEQUENCE [LARGE SCALE GENOMIC DNA]</scope>
    <source>
        <strain evidence="4 5">DSM 3688</strain>
    </source>
</reference>
<dbReference type="GO" id="GO:0005975">
    <property type="term" value="P:carbohydrate metabolic process"/>
    <property type="evidence" value="ECO:0007669"/>
    <property type="project" value="UniProtKB-ARBA"/>
</dbReference>
<sequence length="848" mass="97059">MQCCLDAVERQHTNQEQIYHMRINRIWMAALLLLPAAGQAREVAWYAGGHVTYSVQKSHGTVVGKALEMFRADMRAVTGKAAQHREGGNVAVFQLDMANNKEMRAIKELGVPYEKFITKPDAFWMGVRRGRVVIVGSNGRGTAYGILELSRRAGVSPWIYWGDVTPDRRSRLTLDEHFETLQSPSVEYRGVFINDEDWTNREWAHRKLDTHQRKGVMGPRYYHKLFELLLRLRGNALWPAMHEGTAAFFKVKGNKEVADSFDIFVGSSHCEPILRNNVDEWNTAKRGPYNWMTNRGEVEKYWRERARETAGMNALYTIGMRGIHDGSMEGVKTPQEKLDALQSVIDAQRRLLSQEVNRRVEQVPQVFVPYKEVLEIYEAGLRVPDDVCLMWCDDNYGYLTRLSDAAQQQRRGGAGVYYHLSYWGRPHDYLWLTTTQPGLIYNEMREAYDHQARRLWIVNVHDPKVAAYQLSLFMDMAWDINGVTANTLQQHLADWLVQQFGETVGRKLVEPMTEFYRLCGIRRPEFMGWSQVEQDKKKYNRGWSPVQDTEFSADEFGNELERYLADYADVKRKVGEAEQLLRPELRDAFFAAVKYPVFCAAAMATKQLQAQEARHLARPANFHNDEEALESAVRSWNAYVEIRQLTDEYNQRMAGGKWAGNMDIAPRGLPVFQAPLLPGELTAEEIRRYASAQPAPSKWDTDGCIVRNACDYTRATPGARIVQMLGHSMQAVALPKGGSLTYNFYAGDGDAVLRTALIPTQANDKGDIRYSVSLDGQPPVVYSLKEKFRSERWKVNVMRGQAIRSENVRLSAGSHTLVITALDDHIVVDQWMIDFDPDRQFYVFPTHP</sequence>
<dbReference type="STRING" id="908937.Prede_1683"/>
<dbReference type="eggNOG" id="ENOG502Z7KK">
    <property type="taxonomic scope" value="Bacteria"/>
</dbReference>
<dbReference type="InterPro" id="IPR042301">
    <property type="entry name" value="GH115_sf"/>
</dbReference>
<dbReference type="Gene3D" id="2.60.120.1620">
    <property type="match status" value="1"/>
</dbReference>
<dbReference type="Proteomes" id="UP000007820">
    <property type="component" value="Unassembled WGS sequence"/>
</dbReference>
<name>F9D4T2_PREDD</name>
<organism evidence="4 5">
    <name type="scientific">Prevotella dentalis (strain ATCC 49559 / DSM 3688 / JCM 13448 / NCTC 12043 / ES 2772)</name>
    <name type="common">Mitsuokella dentalis</name>
    <dbReference type="NCBI Taxonomy" id="908937"/>
    <lineage>
        <taxon>Bacteria</taxon>
        <taxon>Pseudomonadati</taxon>
        <taxon>Bacteroidota</taxon>
        <taxon>Bacteroidia</taxon>
        <taxon>Bacteroidales</taxon>
        <taxon>Prevotellaceae</taxon>
        <taxon>Prevotella</taxon>
    </lineage>
</organism>
<evidence type="ECO:0000313" key="5">
    <source>
        <dbReference type="Proteomes" id="UP000007820"/>
    </source>
</evidence>
<dbReference type="PANTHER" id="PTHR37842">
    <property type="match status" value="1"/>
</dbReference>
<accession>F9D4T2</accession>
<dbReference type="Pfam" id="PF15979">
    <property type="entry name" value="Glyco_hydro_115"/>
    <property type="match status" value="1"/>
</dbReference>
<dbReference type="AlphaFoldDB" id="F9D4T2"/>
<protein>
    <recommendedName>
        <fullName evidence="3">Gylcosyl hydrolase 115 C-terminal domain-containing protein</fullName>
    </recommendedName>
</protein>
<dbReference type="SUPFAM" id="SSF55545">
    <property type="entry name" value="beta-N-acetylhexosaminidase-like domain"/>
    <property type="match status" value="1"/>
</dbReference>
<feature type="domain" description="Gylcosyl hydrolase 115 C-terminal" evidence="3">
    <location>
        <begin position="734"/>
        <end position="845"/>
    </location>
</feature>
<evidence type="ECO:0000259" key="3">
    <source>
        <dbReference type="Pfam" id="PF17829"/>
    </source>
</evidence>
<evidence type="ECO:0000256" key="1">
    <source>
        <dbReference type="ARBA" id="ARBA00022801"/>
    </source>
</evidence>
<keyword evidence="2" id="KW-0175">Coiled coil</keyword>
<dbReference type="InterPro" id="IPR031924">
    <property type="entry name" value="GH115"/>
</dbReference>
<dbReference type="InterPro" id="IPR029018">
    <property type="entry name" value="Hex-like_dom2"/>
</dbReference>
<dbReference type="Gene3D" id="3.20.20.520">
    <property type="entry name" value="Glycosyl hydrolase family 115"/>
    <property type="match status" value="1"/>
</dbReference>
<dbReference type="InterPro" id="IPR041437">
    <property type="entry name" value="GH115_C"/>
</dbReference>
<keyword evidence="1" id="KW-0378">Hydrolase</keyword>
<dbReference type="PANTHER" id="PTHR37842:SF2">
    <property type="entry name" value="GYLCOSYL HYDROLASE 115 C-TERMINAL DOMAIN-CONTAINING PROTEIN"/>
    <property type="match status" value="1"/>
</dbReference>
<comment type="caution">
    <text evidence="4">The sequence shown here is derived from an EMBL/GenBank/DDBJ whole genome shotgun (WGS) entry which is preliminary data.</text>
</comment>
<dbReference type="Pfam" id="PF17829">
    <property type="entry name" value="GH115_C"/>
    <property type="match status" value="1"/>
</dbReference>
<gene>
    <name evidence="4" type="ORF">HMPREF9136_1860</name>
</gene>
<proteinExistence type="predicted"/>
<dbReference type="EMBL" id="AFPW01000027">
    <property type="protein sequence ID" value="EGQ13592.1"/>
    <property type="molecule type" value="Genomic_DNA"/>
</dbReference>
<evidence type="ECO:0000313" key="4">
    <source>
        <dbReference type="EMBL" id="EGQ13592.1"/>
    </source>
</evidence>
<evidence type="ECO:0000256" key="2">
    <source>
        <dbReference type="SAM" id="Coils"/>
    </source>
</evidence>
<dbReference type="Gene3D" id="1.20.58.2150">
    <property type="match status" value="1"/>
</dbReference>